<dbReference type="PANTHER" id="PTHR46963">
    <property type="entry name" value="SIMILAR TO RIKEN CDNA E130308A19"/>
    <property type="match status" value="1"/>
</dbReference>
<dbReference type="InterPro" id="IPR013762">
    <property type="entry name" value="Integrase-like_cat_sf"/>
</dbReference>
<dbReference type="Pfam" id="PF00589">
    <property type="entry name" value="Phage_integrase"/>
    <property type="match status" value="1"/>
</dbReference>
<sequence>MNTLLRYVEANGMKNEKIESLPASELDHLLSKFFLNARKKNGEEYEPATVSSFQRSIPRYLSEKKYPFNILKDNEFEKCRKVLAAKRKSLVHEHGKGNKPQAAQAIDEDEEDALFEAEEFGDSNPVALQRTVWWFLSLHVGFRARDESRKLRWGDVQLQQQDDGQEVLVWLAERGTKTRHEGKKVTNHSVRKTCISRLLDADVPENFVAQLSGHKSTESLQSYKSASAKNQKRMSLTLSRADVSGSRHEALSSVYNQGFEVVTRSTTHIAASSTTTTLIDQSSDPLLSSTAPIFTPANIGSISGCTFQIFHGNVKIVHNERKRRIVIDSDEDD</sequence>
<dbReference type="InterPro" id="IPR042838">
    <property type="entry name" value="KIAA1958"/>
</dbReference>
<dbReference type="Gene3D" id="1.10.443.10">
    <property type="entry name" value="Intergrase catalytic core"/>
    <property type="match status" value="1"/>
</dbReference>
<reference evidence="4 5" key="1">
    <citation type="submission" date="2022-05" db="EMBL/GenBank/DDBJ databases">
        <authorList>
            <consortium name="Genoscope - CEA"/>
            <person name="William W."/>
        </authorList>
    </citation>
    <scope>NUCLEOTIDE SEQUENCE [LARGE SCALE GENOMIC DNA]</scope>
</reference>
<keyword evidence="5" id="KW-1185">Reference proteome</keyword>
<dbReference type="InterPro" id="IPR057926">
    <property type="entry name" value="QRICH1_dom"/>
</dbReference>
<name>A0ABN8P2Y6_9CNID</name>
<evidence type="ECO:0000259" key="3">
    <source>
        <dbReference type="Pfam" id="PF25561"/>
    </source>
</evidence>
<keyword evidence="1" id="KW-0233">DNA recombination</keyword>
<feature type="domain" description="QRICH1-like" evidence="3">
    <location>
        <begin position="16"/>
        <end position="84"/>
    </location>
</feature>
<comment type="caution">
    <text evidence="4">The sequence shown here is derived from an EMBL/GenBank/DDBJ whole genome shotgun (WGS) entry which is preliminary data.</text>
</comment>
<evidence type="ECO:0000256" key="1">
    <source>
        <dbReference type="ARBA" id="ARBA00023172"/>
    </source>
</evidence>
<proteinExistence type="predicted"/>
<evidence type="ECO:0000313" key="5">
    <source>
        <dbReference type="Proteomes" id="UP001159405"/>
    </source>
</evidence>
<accession>A0ABN8P2Y6</accession>
<feature type="domain" description="Tyr recombinase" evidence="2">
    <location>
        <begin position="177"/>
        <end position="227"/>
    </location>
</feature>
<evidence type="ECO:0008006" key="6">
    <source>
        <dbReference type="Google" id="ProtNLM"/>
    </source>
</evidence>
<dbReference type="Pfam" id="PF25561">
    <property type="entry name" value="QRICH1"/>
    <property type="match status" value="1"/>
</dbReference>
<dbReference type="PANTHER" id="PTHR46963:SF2">
    <property type="match status" value="1"/>
</dbReference>
<dbReference type="SUPFAM" id="SSF56349">
    <property type="entry name" value="DNA breaking-rejoining enzymes"/>
    <property type="match status" value="1"/>
</dbReference>
<dbReference type="Proteomes" id="UP001159405">
    <property type="component" value="Unassembled WGS sequence"/>
</dbReference>
<protein>
    <recommendedName>
        <fullName evidence="6">Zinc finger MYM-type 2-like</fullName>
    </recommendedName>
</protein>
<dbReference type="InterPro" id="IPR011010">
    <property type="entry name" value="DNA_brk_join_enz"/>
</dbReference>
<evidence type="ECO:0000313" key="4">
    <source>
        <dbReference type="EMBL" id="CAH3131848.1"/>
    </source>
</evidence>
<dbReference type="EMBL" id="CALNXK010000050">
    <property type="protein sequence ID" value="CAH3131848.1"/>
    <property type="molecule type" value="Genomic_DNA"/>
</dbReference>
<gene>
    <name evidence="4" type="ORF">PLOB_00036308</name>
</gene>
<organism evidence="4 5">
    <name type="scientific">Porites lobata</name>
    <dbReference type="NCBI Taxonomy" id="104759"/>
    <lineage>
        <taxon>Eukaryota</taxon>
        <taxon>Metazoa</taxon>
        <taxon>Cnidaria</taxon>
        <taxon>Anthozoa</taxon>
        <taxon>Hexacorallia</taxon>
        <taxon>Scleractinia</taxon>
        <taxon>Fungiina</taxon>
        <taxon>Poritidae</taxon>
        <taxon>Porites</taxon>
    </lineage>
</organism>
<evidence type="ECO:0000259" key="2">
    <source>
        <dbReference type="Pfam" id="PF00589"/>
    </source>
</evidence>
<dbReference type="InterPro" id="IPR002104">
    <property type="entry name" value="Integrase_catalytic"/>
</dbReference>